<organism evidence="1 2">
    <name type="scientific">Camellia lanceoleosa</name>
    <dbReference type="NCBI Taxonomy" id="1840588"/>
    <lineage>
        <taxon>Eukaryota</taxon>
        <taxon>Viridiplantae</taxon>
        <taxon>Streptophyta</taxon>
        <taxon>Embryophyta</taxon>
        <taxon>Tracheophyta</taxon>
        <taxon>Spermatophyta</taxon>
        <taxon>Magnoliopsida</taxon>
        <taxon>eudicotyledons</taxon>
        <taxon>Gunneridae</taxon>
        <taxon>Pentapetalae</taxon>
        <taxon>asterids</taxon>
        <taxon>Ericales</taxon>
        <taxon>Theaceae</taxon>
        <taxon>Camellia</taxon>
    </lineage>
</organism>
<reference evidence="1 2" key="1">
    <citation type="journal article" date="2022" name="Plant J.">
        <title>Chromosome-level genome of Camellia lanceoleosa provides a valuable resource for understanding genome evolution and self-incompatibility.</title>
        <authorList>
            <person name="Gong W."/>
            <person name="Xiao S."/>
            <person name="Wang L."/>
            <person name="Liao Z."/>
            <person name="Chang Y."/>
            <person name="Mo W."/>
            <person name="Hu G."/>
            <person name="Li W."/>
            <person name="Zhao G."/>
            <person name="Zhu H."/>
            <person name="Hu X."/>
            <person name="Ji K."/>
            <person name="Xiang X."/>
            <person name="Song Q."/>
            <person name="Yuan D."/>
            <person name="Jin S."/>
            <person name="Zhang L."/>
        </authorList>
    </citation>
    <scope>NUCLEOTIDE SEQUENCE [LARGE SCALE GENOMIC DNA]</scope>
    <source>
        <strain evidence="1">SQ_2022a</strain>
    </source>
</reference>
<accession>A0ACC0J3X9</accession>
<sequence length="97" mass="11157">MSSCQIFLAREQSRRACRVVSSSWEQIEQEGSLRSWGLNFMTFVRRRSVLASLAKCFQRLGPTVTSNRLEEQWWCSVVGDKRKQTLLRISPSTSASK</sequence>
<evidence type="ECO:0000313" key="1">
    <source>
        <dbReference type="EMBL" id="KAI8032269.1"/>
    </source>
</evidence>
<protein>
    <submittedName>
        <fullName evidence="1">Uncharacterized protein</fullName>
    </submittedName>
</protein>
<proteinExistence type="predicted"/>
<dbReference type="EMBL" id="CM045758">
    <property type="protein sequence ID" value="KAI8032269.1"/>
    <property type="molecule type" value="Genomic_DNA"/>
</dbReference>
<comment type="caution">
    <text evidence="1">The sequence shown here is derived from an EMBL/GenBank/DDBJ whole genome shotgun (WGS) entry which is preliminary data.</text>
</comment>
<keyword evidence="2" id="KW-1185">Reference proteome</keyword>
<name>A0ACC0J3X9_9ERIC</name>
<dbReference type="Proteomes" id="UP001060215">
    <property type="component" value="Chromosome 1"/>
</dbReference>
<gene>
    <name evidence="1" type="ORF">LOK49_LG01G02978</name>
</gene>
<evidence type="ECO:0000313" key="2">
    <source>
        <dbReference type="Proteomes" id="UP001060215"/>
    </source>
</evidence>